<dbReference type="Gene3D" id="3.40.50.150">
    <property type="entry name" value="Vaccinia Virus protein VP39"/>
    <property type="match status" value="1"/>
</dbReference>
<comment type="caution">
    <text evidence="6">The sequence shown here is derived from an EMBL/GenBank/DDBJ whole genome shotgun (WGS) entry which is preliminary data.</text>
</comment>
<feature type="domain" description="O-methyltransferase C-terminal" evidence="4">
    <location>
        <begin position="118"/>
        <end position="325"/>
    </location>
</feature>
<evidence type="ECO:0000256" key="2">
    <source>
        <dbReference type="ARBA" id="ARBA00022679"/>
    </source>
</evidence>
<protein>
    <submittedName>
        <fullName evidence="6">Methyltransferase</fullName>
    </submittedName>
</protein>
<dbReference type="PANTHER" id="PTHR43712">
    <property type="entry name" value="PUTATIVE (AFU_ORTHOLOGUE AFUA_4G14580)-RELATED"/>
    <property type="match status" value="1"/>
</dbReference>
<dbReference type="PROSITE" id="PS51683">
    <property type="entry name" value="SAM_OMT_II"/>
    <property type="match status" value="1"/>
</dbReference>
<dbReference type="Gene3D" id="1.10.287.1350">
    <property type="match status" value="1"/>
</dbReference>
<sequence>MAAPTPAGPTDRRELQTLLRLSDLLTPMALRVAATLRLVDHIHAGTTSTTGLATATGTDHDALRRLTRHLVIHGVLTETAPGRLATTPIGDLLAAGHPARQRDWLDLNGAVSRADLAFVHLLDAVRTGRPAYATMHGRPFWDDLAADPALAASFDALMACDDGVVFDAPLAAYDWTGVQHVIDAGGGTGGLLAALTRAAPHVHGTLLELPGPAATARARLAGHEHRDRIDVLDHDFFTPFPATADAVTLSFVLLNWHDDDARRILAHCRAALRPGGRILLYERADVPNTGSDPVFSLLDLRMLVFMGGRVRTREEWAALAASAGLTIERAAVLQSPSVPFDFSFLVLAPHPTGRTT</sequence>
<evidence type="ECO:0000256" key="3">
    <source>
        <dbReference type="ARBA" id="ARBA00022691"/>
    </source>
</evidence>
<evidence type="ECO:0000313" key="6">
    <source>
        <dbReference type="EMBL" id="MFC7330969.1"/>
    </source>
</evidence>
<dbReference type="InterPro" id="IPR036390">
    <property type="entry name" value="WH_DNA-bd_sf"/>
</dbReference>
<dbReference type="EMBL" id="JBHTBH010000014">
    <property type="protein sequence ID" value="MFC7330969.1"/>
    <property type="molecule type" value="Genomic_DNA"/>
</dbReference>
<dbReference type="InterPro" id="IPR036388">
    <property type="entry name" value="WH-like_DNA-bd_sf"/>
</dbReference>
<evidence type="ECO:0000256" key="1">
    <source>
        <dbReference type="ARBA" id="ARBA00022603"/>
    </source>
</evidence>
<dbReference type="GO" id="GO:0008168">
    <property type="term" value="F:methyltransferase activity"/>
    <property type="evidence" value="ECO:0007669"/>
    <property type="project" value="UniProtKB-KW"/>
</dbReference>
<dbReference type="Pfam" id="PF00891">
    <property type="entry name" value="Methyltransf_2"/>
    <property type="match status" value="1"/>
</dbReference>
<evidence type="ECO:0000313" key="7">
    <source>
        <dbReference type="Proteomes" id="UP001596540"/>
    </source>
</evidence>
<accession>A0ABW2KNF8</accession>
<dbReference type="InterPro" id="IPR016461">
    <property type="entry name" value="COMT-like"/>
</dbReference>
<dbReference type="InterPro" id="IPR001077">
    <property type="entry name" value="COMT_C"/>
</dbReference>
<name>A0ABW2KNF8_9ACTN</name>
<keyword evidence="2" id="KW-0808">Transferase</keyword>
<dbReference type="SUPFAM" id="SSF53335">
    <property type="entry name" value="S-adenosyl-L-methionine-dependent methyltransferases"/>
    <property type="match status" value="1"/>
</dbReference>
<dbReference type="GO" id="GO:0032259">
    <property type="term" value="P:methylation"/>
    <property type="evidence" value="ECO:0007669"/>
    <property type="project" value="UniProtKB-KW"/>
</dbReference>
<dbReference type="SUPFAM" id="SSF46785">
    <property type="entry name" value="Winged helix' DNA-binding domain"/>
    <property type="match status" value="1"/>
</dbReference>
<keyword evidence="3" id="KW-0949">S-adenosyl-L-methionine</keyword>
<evidence type="ECO:0000259" key="4">
    <source>
        <dbReference type="Pfam" id="PF00891"/>
    </source>
</evidence>
<dbReference type="InterPro" id="IPR029063">
    <property type="entry name" value="SAM-dependent_MTases_sf"/>
</dbReference>
<gene>
    <name evidence="6" type="ORF">ACFQRF_24850</name>
</gene>
<evidence type="ECO:0000259" key="5">
    <source>
        <dbReference type="Pfam" id="PF08100"/>
    </source>
</evidence>
<feature type="domain" description="O-methyltransferase dimerisation" evidence="5">
    <location>
        <begin position="24"/>
        <end position="94"/>
    </location>
</feature>
<dbReference type="Pfam" id="PF08100">
    <property type="entry name" value="Dimerisation"/>
    <property type="match status" value="1"/>
</dbReference>
<dbReference type="Proteomes" id="UP001596540">
    <property type="component" value="Unassembled WGS sequence"/>
</dbReference>
<proteinExistence type="predicted"/>
<dbReference type="Gene3D" id="1.10.10.10">
    <property type="entry name" value="Winged helix-like DNA-binding domain superfamily/Winged helix DNA-binding domain"/>
    <property type="match status" value="1"/>
</dbReference>
<reference evidence="7" key="1">
    <citation type="journal article" date="2019" name="Int. J. Syst. Evol. Microbiol.">
        <title>The Global Catalogue of Microorganisms (GCM) 10K type strain sequencing project: providing services to taxonomists for standard genome sequencing and annotation.</title>
        <authorList>
            <consortium name="The Broad Institute Genomics Platform"/>
            <consortium name="The Broad Institute Genome Sequencing Center for Infectious Disease"/>
            <person name="Wu L."/>
            <person name="Ma J."/>
        </authorList>
    </citation>
    <scope>NUCLEOTIDE SEQUENCE [LARGE SCALE GENOMIC DNA]</scope>
    <source>
        <strain evidence="7">CGMCC 4.7382</strain>
    </source>
</reference>
<dbReference type="PIRSF" id="PIRSF005739">
    <property type="entry name" value="O-mtase"/>
    <property type="match status" value="1"/>
</dbReference>
<dbReference type="PANTHER" id="PTHR43712:SF2">
    <property type="entry name" value="O-METHYLTRANSFERASE CICE"/>
    <property type="match status" value="1"/>
</dbReference>
<dbReference type="RefSeq" id="WP_379873602.1">
    <property type="nucleotide sequence ID" value="NZ_JBHTBH010000014.1"/>
</dbReference>
<keyword evidence="7" id="KW-1185">Reference proteome</keyword>
<keyword evidence="1 6" id="KW-0489">Methyltransferase</keyword>
<organism evidence="6 7">
    <name type="scientific">Marinactinospora rubrisoli</name>
    <dbReference type="NCBI Taxonomy" id="2715399"/>
    <lineage>
        <taxon>Bacteria</taxon>
        <taxon>Bacillati</taxon>
        <taxon>Actinomycetota</taxon>
        <taxon>Actinomycetes</taxon>
        <taxon>Streptosporangiales</taxon>
        <taxon>Nocardiopsidaceae</taxon>
        <taxon>Marinactinospora</taxon>
    </lineage>
</organism>
<dbReference type="InterPro" id="IPR012967">
    <property type="entry name" value="COMT_dimerisation"/>
</dbReference>